<keyword evidence="13 17" id="KW-0472">Membrane</keyword>
<dbReference type="RefSeq" id="WP_169074610.1">
    <property type="nucleotide sequence ID" value="NZ_JABBXH010000002.1"/>
</dbReference>
<dbReference type="CDD" id="cd00130">
    <property type="entry name" value="PAS"/>
    <property type="match status" value="1"/>
</dbReference>
<dbReference type="SUPFAM" id="SSF55874">
    <property type="entry name" value="ATPase domain of HSP90 chaperone/DNA topoisomerase II/histidine kinase"/>
    <property type="match status" value="1"/>
</dbReference>
<dbReference type="Pfam" id="PF02743">
    <property type="entry name" value="dCache_1"/>
    <property type="match status" value="1"/>
</dbReference>
<dbReference type="SMART" id="SM00086">
    <property type="entry name" value="PAC"/>
    <property type="match status" value="1"/>
</dbReference>
<evidence type="ECO:0000256" key="3">
    <source>
        <dbReference type="ARBA" id="ARBA00012438"/>
    </source>
</evidence>
<dbReference type="SMART" id="SM00091">
    <property type="entry name" value="PAS"/>
    <property type="match status" value="1"/>
</dbReference>
<keyword evidence="5 16" id="KW-0597">Phosphoprotein</keyword>
<keyword evidence="4" id="KW-1003">Cell membrane</keyword>
<comment type="function">
    <text evidence="14">Putative oxygen sensor; modulates the activity of FixJ, a transcriptional activator of nitrogen fixation fixK gene. FixL probably acts as a kinase that phosphorylates FixJ.</text>
</comment>
<dbReference type="PANTHER" id="PTHR43047:SF64">
    <property type="entry name" value="HISTIDINE KINASE CONTAINING CHEY-HOMOLOGOUS RECEIVER DOMAIN AND PAS DOMAIN-RELATED"/>
    <property type="match status" value="1"/>
</dbReference>
<evidence type="ECO:0000259" key="19">
    <source>
        <dbReference type="PROSITE" id="PS50110"/>
    </source>
</evidence>
<dbReference type="PRINTS" id="PR00344">
    <property type="entry name" value="BCTRLSENSOR"/>
</dbReference>
<dbReference type="CDD" id="cd17546">
    <property type="entry name" value="REC_hyHK_CKI1_RcsC-like"/>
    <property type="match status" value="1"/>
</dbReference>
<dbReference type="GO" id="GO:0005524">
    <property type="term" value="F:ATP binding"/>
    <property type="evidence" value="ECO:0007669"/>
    <property type="project" value="UniProtKB-KW"/>
</dbReference>
<feature type="transmembrane region" description="Helical" evidence="17">
    <location>
        <begin position="319"/>
        <end position="341"/>
    </location>
</feature>
<evidence type="ECO:0000256" key="12">
    <source>
        <dbReference type="ARBA" id="ARBA00023012"/>
    </source>
</evidence>
<keyword evidence="9" id="KW-0418">Kinase</keyword>
<dbReference type="SUPFAM" id="SSF47384">
    <property type="entry name" value="Homodimeric domain of signal transducing histidine kinase"/>
    <property type="match status" value="1"/>
</dbReference>
<dbReference type="NCBIfam" id="TIGR00229">
    <property type="entry name" value="sensory_box"/>
    <property type="match status" value="1"/>
</dbReference>
<dbReference type="SUPFAM" id="SSF55785">
    <property type="entry name" value="PYP-like sensor domain (PAS domain)"/>
    <property type="match status" value="1"/>
</dbReference>
<feature type="transmembrane region" description="Helical" evidence="17">
    <location>
        <begin position="12"/>
        <end position="34"/>
    </location>
</feature>
<dbReference type="Gene3D" id="3.30.565.10">
    <property type="entry name" value="Histidine kinase-like ATPase, C-terminal domain"/>
    <property type="match status" value="1"/>
</dbReference>
<dbReference type="Gene3D" id="1.10.287.130">
    <property type="match status" value="1"/>
</dbReference>
<evidence type="ECO:0000256" key="15">
    <source>
        <dbReference type="ARBA" id="ARBA00070616"/>
    </source>
</evidence>
<dbReference type="GO" id="GO:0006355">
    <property type="term" value="P:regulation of DNA-templated transcription"/>
    <property type="evidence" value="ECO:0007669"/>
    <property type="project" value="InterPro"/>
</dbReference>
<dbReference type="PROSITE" id="PS50110">
    <property type="entry name" value="RESPONSE_REGULATORY"/>
    <property type="match status" value="1"/>
</dbReference>
<evidence type="ECO:0000256" key="7">
    <source>
        <dbReference type="ARBA" id="ARBA00022692"/>
    </source>
</evidence>
<feature type="modified residue" description="4-aspartylphosphate" evidence="16">
    <location>
        <position position="836"/>
    </location>
</feature>
<keyword evidence="8" id="KW-0547">Nucleotide-binding</keyword>
<protein>
    <recommendedName>
        <fullName evidence="15">Sensor protein FixL</fullName>
        <ecNumber evidence="3">2.7.13.3</ecNumber>
    </recommendedName>
</protein>
<dbReference type="InterPro" id="IPR011006">
    <property type="entry name" value="CheY-like_superfamily"/>
</dbReference>
<evidence type="ECO:0000259" key="21">
    <source>
        <dbReference type="PROSITE" id="PS50113"/>
    </source>
</evidence>
<dbReference type="InterPro" id="IPR013767">
    <property type="entry name" value="PAS_fold"/>
</dbReference>
<dbReference type="CDD" id="cd18773">
    <property type="entry name" value="PDC1_HK_sensor"/>
    <property type="match status" value="1"/>
</dbReference>
<comment type="catalytic activity">
    <reaction evidence="1">
        <text>ATP + protein L-histidine = ADP + protein N-phospho-L-histidine.</text>
        <dbReference type="EC" id="2.7.13.3"/>
    </reaction>
</comment>
<dbReference type="Proteomes" id="UP000568664">
    <property type="component" value="Unassembled WGS sequence"/>
</dbReference>
<dbReference type="CDD" id="cd00082">
    <property type="entry name" value="HisKA"/>
    <property type="match status" value="1"/>
</dbReference>
<dbReference type="AlphaFoldDB" id="A0A7Y0LBX1"/>
<evidence type="ECO:0000259" key="18">
    <source>
        <dbReference type="PROSITE" id="PS50109"/>
    </source>
</evidence>
<dbReference type="PANTHER" id="PTHR43047">
    <property type="entry name" value="TWO-COMPONENT HISTIDINE PROTEIN KINASE"/>
    <property type="match status" value="1"/>
</dbReference>
<dbReference type="InterPro" id="IPR035965">
    <property type="entry name" value="PAS-like_dom_sf"/>
</dbReference>
<keyword evidence="6" id="KW-0808">Transferase</keyword>
<keyword evidence="12" id="KW-0902">Two-component regulatory system</keyword>
<dbReference type="InterPro" id="IPR003594">
    <property type="entry name" value="HATPase_dom"/>
</dbReference>
<evidence type="ECO:0000256" key="5">
    <source>
        <dbReference type="ARBA" id="ARBA00022553"/>
    </source>
</evidence>
<evidence type="ECO:0000313" key="22">
    <source>
        <dbReference type="EMBL" id="NMP31287.1"/>
    </source>
</evidence>
<dbReference type="InterPro" id="IPR000700">
    <property type="entry name" value="PAS-assoc_C"/>
</dbReference>
<dbReference type="SUPFAM" id="SSF52172">
    <property type="entry name" value="CheY-like"/>
    <property type="match status" value="1"/>
</dbReference>
<dbReference type="InterPro" id="IPR001610">
    <property type="entry name" value="PAC"/>
</dbReference>
<evidence type="ECO:0000256" key="17">
    <source>
        <dbReference type="SAM" id="Phobius"/>
    </source>
</evidence>
<dbReference type="FunFam" id="3.30.450.20:FF:000060">
    <property type="entry name" value="Sensor protein FixL"/>
    <property type="match status" value="1"/>
</dbReference>
<organism evidence="22 23">
    <name type="scientific">Thalassotalea algicola</name>
    <dbReference type="NCBI Taxonomy" id="2716224"/>
    <lineage>
        <taxon>Bacteria</taxon>
        <taxon>Pseudomonadati</taxon>
        <taxon>Pseudomonadota</taxon>
        <taxon>Gammaproteobacteria</taxon>
        <taxon>Alteromonadales</taxon>
        <taxon>Colwelliaceae</taxon>
        <taxon>Thalassotalea</taxon>
    </lineage>
</organism>
<dbReference type="CDD" id="cd16922">
    <property type="entry name" value="HATPase_EvgS-ArcB-TorS-like"/>
    <property type="match status" value="1"/>
</dbReference>
<dbReference type="Pfam" id="PF00512">
    <property type="entry name" value="HisKA"/>
    <property type="match status" value="1"/>
</dbReference>
<dbReference type="EMBL" id="JABBXH010000002">
    <property type="protein sequence ID" value="NMP31287.1"/>
    <property type="molecule type" value="Genomic_DNA"/>
</dbReference>
<feature type="domain" description="PAC" evidence="21">
    <location>
        <begin position="477"/>
        <end position="527"/>
    </location>
</feature>
<evidence type="ECO:0000256" key="16">
    <source>
        <dbReference type="PROSITE-ProRule" id="PRU00169"/>
    </source>
</evidence>
<dbReference type="FunFam" id="3.30.565.10:FF:000010">
    <property type="entry name" value="Sensor histidine kinase RcsC"/>
    <property type="match status" value="1"/>
</dbReference>
<name>A0A7Y0LBX1_9GAMM</name>
<keyword evidence="11 17" id="KW-1133">Transmembrane helix</keyword>
<evidence type="ECO:0000256" key="2">
    <source>
        <dbReference type="ARBA" id="ARBA00004651"/>
    </source>
</evidence>
<dbReference type="Gene3D" id="3.30.450.20">
    <property type="entry name" value="PAS domain"/>
    <property type="match status" value="2"/>
</dbReference>
<dbReference type="SMART" id="SM00448">
    <property type="entry name" value="REC"/>
    <property type="match status" value="1"/>
</dbReference>
<reference evidence="22 23" key="1">
    <citation type="submission" date="2020-04" db="EMBL/GenBank/DDBJ databases">
        <title>Thalassotalea sp. M1531, isolated from the surface of marine red alga.</title>
        <authorList>
            <person name="Pang L."/>
            <person name="Lu D.-C."/>
        </authorList>
    </citation>
    <scope>NUCLEOTIDE SEQUENCE [LARGE SCALE GENOMIC DNA]</scope>
    <source>
        <strain evidence="22 23">M1531</strain>
    </source>
</reference>
<evidence type="ECO:0000256" key="1">
    <source>
        <dbReference type="ARBA" id="ARBA00000085"/>
    </source>
</evidence>
<dbReference type="InterPro" id="IPR000014">
    <property type="entry name" value="PAS"/>
</dbReference>
<feature type="domain" description="Histidine kinase" evidence="18">
    <location>
        <begin position="545"/>
        <end position="764"/>
    </location>
</feature>
<keyword evidence="7 17" id="KW-0812">Transmembrane</keyword>
<dbReference type="InterPro" id="IPR004358">
    <property type="entry name" value="Sig_transdc_His_kin-like_C"/>
</dbReference>
<proteinExistence type="predicted"/>
<evidence type="ECO:0000256" key="4">
    <source>
        <dbReference type="ARBA" id="ARBA00022475"/>
    </source>
</evidence>
<evidence type="ECO:0000256" key="6">
    <source>
        <dbReference type="ARBA" id="ARBA00022679"/>
    </source>
</evidence>
<gene>
    <name evidence="22" type="ORF">HII17_06915</name>
</gene>
<dbReference type="InterPro" id="IPR036097">
    <property type="entry name" value="HisK_dim/P_sf"/>
</dbReference>
<evidence type="ECO:0000256" key="9">
    <source>
        <dbReference type="ARBA" id="ARBA00022777"/>
    </source>
</evidence>
<dbReference type="SMART" id="SM00387">
    <property type="entry name" value="HATPase_c"/>
    <property type="match status" value="1"/>
</dbReference>
<dbReference type="EC" id="2.7.13.3" evidence="3"/>
<dbReference type="Pfam" id="PF00072">
    <property type="entry name" value="Response_reg"/>
    <property type="match status" value="1"/>
</dbReference>
<evidence type="ECO:0000313" key="23">
    <source>
        <dbReference type="Proteomes" id="UP000568664"/>
    </source>
</evidence>
<dbReference type="InterPro" id="IPR005467">
    <property type="entry name" value="His_kinase_dom"/>
</dbReference>
<accession>A0A7Y0LBX1</accession>
<dbReference type="InterPro" id="IPR003661">
    <property type="entry name" value="HisK_dim/P_dom"/>
</dbReference>
<dbReference type="GO" id="GO:0005886">
    <property type="term" value="C:plasma membrane"/>
    <property type="evidence" value="ECO:0007669"/>
    <property type="project" value="UniProtKB-SubCell"/>
</dbReference>
<dbReference type="Gene3D" id="3.40.50.2300">
    <property type="match status" value="1"/>
</dbReference>
<dbReference type="InterPro" id="IPR033479">
    <property type="entry name" value="dCache_1"/>
</dbReference>
<dbReference type="PROSITE" id="PS50109">
    <property type="entry name" value="HIS_KIN"/>
    <property type="match status" value="1"/>
</dbReference>
<dbReference type="PROSITE" id="PS50112">
    <property type="entry name" value="PAS"/>
    <property type="match status" value="1"/>
</dbReference>
<evidence type="ECO:0000256" key="10">
    <source>
        <dbReference type="ARBA" id="ARBA00022840"/>
    </source>
</evidence>
<dbReference type="Pfam" id="PF02518">
    <property type="entry name" value="HATPase_c"/>
    <property type="match status" value="1"/>
</dbReference>
<evidence type="ECO:0000256" key="13">
    <source>
        <dbReference type="ARBA" id="ARBA00023136"/>
    </source>
</evidence>
<keyword evidence="23" id="KW-1185">Reference proteome</keyword>
<dbReference type="Pfam" id="PF00989">
    <property type="entry name" value="PAS"/>
    <property type="match status" value="1"/>
</dbReference>
<feature type="domain" description="Response regulatory" evidence="19">
    <location>
        <begin position="787"/>
        <end position="901"/>
    </location>
</feature>
<dbReference type="SMART" id="SM00388">
    <property type="entry name" value="HisKA"/>
    <property type="match status" value="1"/>
</dbReference>
<sequence length="902" mass="101372">MTKSKTIQQSFIQWFLFISLIPVVFTAGIIYTVAKKDVESEIIDYLATEVAAQTIFIQNWFDYRFMDLKRLSSSEATTSTLATLQTAYKSSNQTLAGFVESVEWEELSSKNRQHFMNQWYLYDYIYDLFIIDNEGNVLFSVAKENELGTNLFHGQYANTKFALTVKASFQEGQTLFSDLERYQPSNSGIYGFVVTPILDDAGERAGVFAIQIKLDRINQLLETIKNEDGYNFLVAANGEYRSAIHDSEEQILRDKTPPIKKDEQVLLSVKHQNVTAYRTLDVDGHEVISVRHPLSIGGVDWFVINETHNVDAFAFLEDILISSLFVVIVTILVVSYVAYIASSRLTTPILNLTQVVKAAQKGNVIPQLRETSELELKELGSGLLNMIEVRKSQELSLKNHVDFQQAVLNNLGEALIIIDRQGIIRRFSTAAVTLFGYQEKELIGKNVKMLMPEHFAKHHDGYLKNYKGERKDNMIGKSRELLGLRKDGSAFLIELIVTSVFNQKEELFVGLVKDISERMQTQSALVKALENSDAANRAKGEFLANMSHEIRTPMNGVYGSLQVLKKQVKEASSVELIDKALFSCKSQLTIINDILDFSKVEAGMLTLEEVPFSFSELVHVVISEINPIAVPKGIEVQYQLDEGAHDSWIGDPVRVKQVLVNLVSNAVKFTQKGSVTIAIAKEGITDGQLIFTIQDTGIGMTSEQISRLFKRFEQADTSTTRKFGGTGLGMAITHALVSLMHGRIEVESTLDKGTNFEVSLPLTKADDSLSTVAEEFEVITPELSDKRILLAEDNRINQKVFLAMIKATNAEVEIVENGKQAVELVDEYRPDFVFMDIQMPEMDGMEACRLIKRKHRTLPIVALTANVMEQDIKKYQMLGFDDHVGKPIEIQALFRAITTHLK</sequence>
<dbReference type="InterPro" id="IPR036890">
    <property type="entry name" value="HATPase_C_sf"/>
</dbReference>
<comment type="subcellular location">
    <subcellularLocation>
        <location evidence="2">Cell membrane</location>
        <topology evidence="2">Multi-pass membrane protein</topology>
    </subcellularLocation>
</comment>
<dbReference type="GO" id="GO:0000155">
    <property type="term" value="F:phosphorelay sensor kinase activity"/>
    <property type="evidence" value="ECO:0007669"/>
    <property type="project" value="InterPro"/>
</dbReference>
<dbReference type="Gene3D" id="6.10.340.10">
    <property type="match status" value="1"/>
</dbReference>
<evidence type="ECO:0000256" key="8">
    <source>
        <dbReference type="ARBA" id="ARBA00022741"/>
    </source>
</evidence>
<comment type="caution">
    <text evidence="22">The sequence shown here is derived from an EMBL/GenBank/DDBJ whole genome shotgun (WGS) entry which is preliminary data.</text>
</comment>
<evidence type="ECO:0000256" key="14">
    <source>
        <dbReference type="ARBA" id="ARBA00059827"/>
    </source>
</evidence>
<evidence type="ECO:0000256" key="11">
    <source>
        <dbReference type="ARBA" id="ARBA00022989"/>
    </source>
</evidence>
<feature type="domain" description="PAS" evidence="20">
    <location>
        <begin position="407"/>
        <end position="453"/>
    </location>
</feature>
<evidence type="ECO:0000259" key="20">
    <source>
        <dbReference type="PROSITE" id="PS50112"/>
    </source>
</evidence>
<keyword evidence="10" id="KW-0067">ATP-binding</keyword>
<dbReference type="InterPro" id="IPR001789">
    <property type="entry name" value="Sig_transdc_resp-reg_receiver"/>
</dbReference>
<dbReference type="PROSITE" id="PS50113">
    <property type="entry name" value="PAC"/>
    <property type="match status" value="1"/>
</dbReference>